<comment type="caution">
    <text evidence="3">The sequence shown here is derived from an EMBL/GenBank/DDBJ whole genome shotgun (WGS) entry which is preliminary data.</text>
</comment>
<dbReference type="Pfam" id="PF26055">
    <property type="entry name" value="Mtase_EDM2"/>
    <property type="match status" value="1"/>
</dbReference>
<evidence type="ECO:0000313" key="4">
    <source>
        <dbReference type="Proteomes" id="UP001164776"/>
    </source>
</evidence>
<feature type="compositionally biased region" description="Polar residues" evidence="1">
    <location>
        <begin position="558"/>
        <end position="569"/>
    </location>
</feature>
<evidence type="ECO:0000259" key="2">
    <source>
        <dbReference type="Pfam" id="PF26055"/>
    </source>
</evidence>
<keyword evidence="4" id="KW-1185">Reference proteome</keyword>
<name>A0A9W8CES8_9POAL</name>
<dbReference type="PANTHER" id="PTHR46235:SF20">
    <property type="entry name" value="PROTEIN ENHANCED DOWNY MILDEW 2"/>
    <property type="match status" value="1"/>
</dbReference>
<protein>
    <recommendedName>
        <fullName evidence="2">DM2 domain-containing protein</fullName>
    </recommendedName>
</protein>
<evidence type="ECO:0000256" key="1">
    <source>
        <dbReference type="SAM" id="MobiDB-lite"/>
    </source>
</evidence>
<dbReference type="Proteomes" id="UP001164776">
    <property type="component" value="Unassembled WGS sequence"/>
</dbReference>
<feature type="region of interest" description="Disordered" evidence="1">
    <location>
        <begin position="397"/>
        <end position="428"/>
    </location>
</feature>
<feature type="compositionally biased region" description="Basic and acidic residues" evidence="1">
    <location>
        <begin position="397"/>
        <end position="409"/>
    </location>
</feature>
<evidence type="ECO:0000313" key="3">
    <source>
        <dbReference type="EMBL" id="KAJ1255041.1"/>
    </source>
</evidence>
<dbReference type="AlphaFoldDB" id="A0A9W8CES8"/>
<dbReference type="InterPro" id="IPR029063">
    <property type="entry name" value="SAM-dependent_MTases_sf"/>
</dbReference>
<feature type="domain" description="DM2" evidence="2">
    <location>
        <begin position="120"/>
        <end position="290"/>
    </location>
</feature>
<gene>
    <name evidence="3" type="ORF">BS78_K295200</name>
</gene>
<dbReference type="EMBL" id="MU629824">
    <property type="protein sequence ID" value="KAJ1255041.1"/>
    <property type="molecule type" value="Genomic_DNA"/>
</dbReference>
<feature type="region of interest" description="Disordered" evidence="1">
    <location>
        <begin position="488"/>
        <end position="515"/>
    </location>
</feature>
<dbReference type="PANTHER" id="PTHR46235">
    <property type="entry name" value="PHD FINGER-CONTAINING PROTEIN DDB_G0268158"/>
    <property type="match status" value="1"/>
</dbReference>
<dbReference type="InterPro" id="IPR058939">
    <property type="entry name" value="Mtase_EDM2"/>
</dbReference>
<dbReference type="OrthoDB" id="21264at2759"/>
<reference evidence="3 4" key="1">
    <citation type="submission" date="2022-10" db="EMBL/GenBank/DDBJ databases">
        <title>WGS assembly of Paspalum vaginatum 540-79.</title>
        <authorList>
            <person name="Sun G."/>
            <person name="Wase N."/>
            <person name="Shu S."/>
            <person name="Jenkins J."/>
            <person name="Zhou B."/>
            <person name="Torres-Rodriguez J."/>
            <person name="Chen C."/>
            <person name="Sandor L."/>
            <person name="Plott C."/>
            <person name="Yoshinga Y."/>
            <person name="Daum C."/>
            <person name="Qi P."/>
            <person name="Barry K."/>
            <person name="Lipzen A."/>
            <person name="Berry L."/>
            <person name="Pedersen C."/>
            <person name="Gottilla T."/>
            <person name="Foltz A."/>
            <person name="Yu H."/>
            <person name="O'Malley R."/>
            <person name="Zhang C."/>
            <person name="Devos K."/>
            <person name="Sigmon B."/>
            <person name="Yu B."/>
            <person name="Obata T."/>
            <person name="Schmutz J."/>
            <person name="Schnable J."/>
        </authorList>
    </citation>
    <scope>NUCLEOTIDE SEQUENCE [LARGE SCALE GENOMIC DNA]</scope>
    <source>
        <strain evidence="4">cv. 540-79</strain>
    </source>
</reference>
<sequence length="569" mass="63220">MHEFAQQTTADMTFEDVQKKLVVPSTHTPSLQNISKITLGQVERSVEAVKAALHMLENGACIEDAKSVCSPSDLFTLAKWKNKLNIYLAPFLHGMRYTSYGRHFTKLDKLQQIVDKLQWYIQSGDTVVDFCCGSNDFSLLLKEKLEASGKKCFYKNYDLIHPKNGFNFERRDWMTVQPDELPTGCRLIMGLNPPFGFKASLANQFINKALTFKPKLIILIVPKETERLDKKYPPYELIWQDSNHLSGKSFYLPGCLDADNKVMEQWNTSPPPLSLWSRSDWAKRHSEIAKSMRHLPSSGDFQREVVDVPSIPTAGQVEMDDTEGAGIPSSFLEQLLSDTFHDPTSTPGDYWNDTNGRSRQPCNYETPGRSDPIYDHHNETCSVSDMSISLPASDCERQDLTSSVSEHRGTNSQACDADGSVSAEKPTAGADCDEVTSAAGPYHLPEDPSQAGRHAAGVQYWVMEDSPLMEVGELSDTPLMDMPAAGAHQQQTEDTPPVATPEADSQCGQPEDSRPAAWHNARALPPGYTFPGLRLRKGCNDPHQFSSQGIGHPAVHQGLSSSWFNNGDY</sequence>
<organism evidence="3 4">
    <name type="scientific">Paspalum vaginatum</name>
    <name type="common">seashore paspalum</name>
    <dbReference type="NCBI Taxonomy" id="158149"/>
    <lineage>
        <taxon>Eukaryota</taxon>
        <taxon>Viridiplantae</taxon>
        <taxon>Streptophyta</taxon>
        <taxon>Embryophyta</taxon>
        <taxon>Tracheophyta</taxon>
        <taxon>Spermatophyta</taxon>
        <taxon>Magnoliopsida</taxon>
        <taxon>Liliopsida</taxon>
        <taxon>Poales</taxon>
        <taxon>Poaceae</taxon>
        <taxon>PACMAD clade</taxon>
        <taxon>Panicoideae</taxon>
        <taxon>Andropogonodae</taxon>
        <taxon>Paspaleae</taxon>
        <taxon>Paspalinae</taxon>
        <taxon>Paspalum</taxon>
    </lineage>
</organism>
<dbReference type="SUPFAM" id="SSF53335">
    <property type="entry name" value="S-adenosyl-L-methionine-dependent methyltransferases"/>
    <property type="match status" value="1"/>
</dbReference>
<feature type="region of interest" description="Disordered" evidence="1">
    <location>
        <begin position="549"/>
        <end position="569"/>
    </location>
</feature>
<accession>A0A9W8CES8</accession>
<proteinExistence type="predicted"/>